<sequence length="243" mass="27313">MEYHSSENKSLVDDDDQDVPTSVFKSGPASPIFYELDSTLLTDDAPSPKKSKRVEGKRVVTVPMVDGDVYPPADSWTWRKYGQKPIKGSPYPRGYYRCSSSKGCPARKQVERSLKDPTFIVITYASDHNHLSPITTKRSQTTTPAAKFPPEEEAVFANQPDLEPDNMEFAQFVADFGYLSKITSVILENPVPERSICTEPMFATRDDDDSLFADLGELPGCSLVFQPRDRRKCDFYTPCRNCS</sequence>
<keyword evidence="4" id="KW-0804">Transcription</keyword>
<dbReference type="AlphaFoldDB" id="A0A9E8YDA5"/>
<evidence type="ECO:0000313" key="8">
    <source>
        <dbReference type="EMBL" id="WAJ60209.1"/>
    </source>
</evidence>
<evidence type="ECO:0000256" key="4">
    <source>
        <dbReference type="ARBA" id="ARBA00023163"/>
    </source>
</evidence>
<dbReference type="GO" id="GO:0003700">
    <property type="term" value="F:DNA-binding transcription factor activity"/>
    <property type="evidence" value="ECO:0007669"/>
    <property type="project" value="InterPro"/>
</dbReference>
<dbReference type="Pfam" id="PF03106">
    <property type="entry name" value="WRKY"/>
    <property type="match status" value="1"/>
</dbReference>
<dbReference type="SMART" id="SM00774">
    <property type="entry name" value="WRKY"/>
    <property type="match status" value="1"/>
</dbReference>
<keyword evidence="2" id="KW-0805">Transcription regulation</keyword>
<accession>A0A9E8YDA5</accession>
<dbReference type="PROSITE" id="PS50811">
    <property type="entry name" value="WRKY"/>
    <property type="match status" value="1"/>
</dbReference>
<feature type="region of interest" description="Disordered" evidence="6">
    <location>
        <begin position="1"/>
        <end position="28"/>
    </location>
</feature>
<dbReference type="PANTHER" id="PTHR32096">
    <property type="entry name" value="WRKY TRANSCRIPTION FACTOR 30-RELATED-RELATED"/>
    <property type="match status" value="1"/>
</dbReference>
<evidence type="ECO:0000256" key="3">
    <source>
        <dbReference type="ARBA" id="ARBA00023125"/>
    </source>
</evidence>
<evidence type="ECO:0000256" key="5">
    <source>
        <dbReference type="ARBA" id="ARBA00023242"/>
    </source>
</evidence>
<dbReference type="InterPro" id="IPR044810">
    <property type="entry name" value="WRKY_plant"/>
</dbReference>
<evidence type="ECO:0000256" key="1">
    <source>
        <dbReference type="ARBA" id="ARBA00004123"/>
    </source>
</evidence>
<organism evidence="8">
    <name type="scientific">Heracleum moellendorffii</name>
    <dbReference type="NCBI Taxonomy" id="99507"/>
    <lineage>
        <taxon>Eukaryota</taxon>
        <taxon>Viridiplantae</taxon>
        <taxon>Streptophyta</taxon>
        <taxon>Embryophyta</taxon>
        <taxon>Tracheophyta</taxon>
        <taxon>Spermatophyta</taxon>
        <taxon>Magnoliopsida</taxon>
        <taxon>eudicotyledons</taxon>
        <taxon>Gunneridae</taxon>
        <taxon>Pentapetalae</taxon>
        <taxon>asterids</taxon>
        <taxon>campanulids</taxon>
        <taxon>Apiales</taxon>
        <taxon>Apiaceae</taxon>
        <taxon>Apioideae</taxon>
        <taxon>apioid superclade</taxon>
        <taxon>Tordylieae</taxon>
        <taxon>Tordyliinae</taxon>
        <taxon>Heracleum</taxon>
    </lineage>
</organism>
<comment type="subcellular location">
    <subcellularLocation>
        <location evidence="1">Nucleus</location>
    </subcellularLocation>
</comment>
<keyword evidence="3" id="KW-0238">DNA-binding</keyword>
<dbReference type="Gene3D" id="2.20.25.80">
    <property type="entry name" value="WRKY domain"/>
    <property type="match status" value="1"/>
</dbReference>
<proteinExistence type="evidence at transcript level"/>
<dbReference type="GO" id="GO:0005634">
    <property type="term" value="C:nucleus"/>
    <property type="evidence" value="ECO:0007669"/>
    <property type="project" value="UniProtKB-SubCell"/>
</dbReference>
<dbReference type="GO" id="GO:0000976">
    <property type="term" value="F:transcription cis-regulatory region binding"/>
    <property type="evidence" value="ECO:0007669"/>
    <property type="project" value="TreeGrafter"/>
</dbReference>
<name>A0A9E8YDA5_9APIA</name>
<keyword evidence="5" id="KW-0539">Nucleus</keyword>
<dbReference type="InterPro" id="IPR003657">
    <property type="entry name" value="WRKY_dom"/>
</dbReference>
<dbReference type="SUPFAM" id="SSF118290">
    <property type="entry name" value="WRKY DNA-binding domain"/>
    <property type="match status" value="1"/>
</dbReference>
<dbReference type="FunFam" id="2.20.25.80:FF:000004">
    <property type="entry name" value="WRKY transcription factor 65"/>
    <property type="match status" value="1"/>
</dbReference>
<dbReference type="PANTHER" id="PTHR32096:SF19">
    <property type="entry name" value="OS01G0750100 PROTEIN"/>
    <property type="match status" value="1"/>
</dbReference>
<dbReference type="InterPro" id="IPR036576">
    <property type="entry name" value="WRKY_dom_sf"/>
</dbReference>
<feature type="compositionally biased region" description="Basic and acidic residues" evidence="6">
    <location>
        <begin position="1"/>
        <end position="12"/>
    </location>
</feature>
<feature type="domain" description="WRKY" evidence="7">
    <location>
        <begin position="67"/>
        <end position="133"/>
    </location>
</feature>
<dbReference type="EMBL" id="OM489298">
    <property type="protein sequence ID" value="WAJ60209.1"/>
    <property type="molecule type" value="mRNA"/>
</dbReference>
<evidence type="ECO:0000259" key="7">
    <source>
        <dbReference type="PROSITE" id="PS50811"/>
    </source>
</evidence>
<evidence type="ECO:0000256" key="6">
    <source>
        <dbReference type="SAM" id="MobiDB-lite"/>
    </source>
</evidence>
<evidence type="ECO:0000256" key="2">
    <source>
        <dbReference type="ARBA" id="ARBA00023015"/>
    </source>
</evidence>
<protein>
    <submittedName>
        <fullName evidence="8">WRKY family protein 18</fullName>
    </submittedName>
</protein>
<reference evidence="8" key="1">
    <citation type="submission" date="2022-01" db="EMBL/GenBank/DDBJ databases">
        <authorList>
            <person name="Liu H."/>
            <person name="Wang H."/>
            <person name="Zhou Q."/>
        </authorList>
    </citation>
    <scope>NUCLEOTIDE SEQUENCE</scope>
</reference>